<evidence type="ECO:0000313" key="2">
    <source>
        <dbReference type="Proteomes" id="UP000290288"/>
    </source>
</evidence>
<proteinExistence type="predicted"/>
<dbReference type="EMBL" id="SDEE01000039">
    <property type="protein sequence ID" value="RXW23576.1"/>
    <property type="molecule type" value="Genomic_DNA"/>
</dbReference>
<organism evidence="1 2">
    <name type="scientific">Candolleomyces aberdarensis</name>
    <dbReference type="NCBI Taxonomy" id="2316362"/>
    <lineage>
        <taxon>Eukaryota</taxon>
        <taxon>Fungi</taxon>
        <taxon>Dikarya</taxon>
        <taxon>Basidiomycota</taxon>
        <taxon>Agaricomycotina</taxon>
        <taxon>Agaricomycetes</taxon>
        <taxon>Agaricomycetidae</taxon>
        <taxon>Agaricales</taxon>
        <taxon>Agaricineae</taxon>
        <taxon>Psathyrellaceae</taxon>
        <taxon>Candolleomyces</taxon>
    </lineage>
</organism>
<reference evidence="1 2" key="1">
    <citation type="submission" date="2019-01" db="EMBL/GenBank/DDBJ databases">
        <title>Draft genome sequence of Psathyrella aberdarensis IHI B618.</title>
        <authorList>
            <person name="Buettner E."/>
            <person name="Kellner H."/>
        </authorList>
    </citation>
    <scope>NUCLEOTIDE SEQUENCE [LARGE SCALE GENOMIC DNA]</scope>
    <source>
        <strain evidence="1 2">IHI B618</strain>
    </source>
</reference>
<comment type="caution">
    <text evidence="1">The sequence shown here is derived from an EMBL/GenBank/DDBJ whole genome shotgun (WGS) entry which is preliminary data.</text>
</comment>
<name>A0A4Q2DV08_9AGAR</name>
<dbReference type="Proteomes" id="UP000290288">
    <property type="component" value="Unassembled WGS sequence"/>
</dbReference>
<gene>
    <name evidence="1" type="ORF">EST38_g2283</name>
</gene>
<evidence type="ECO:0000313" key="1">
    <source>
        <dbReference type="EMBL" id="RXW23576.1"/>
    </source>
</evidence>
<dbReference type="AlphaFoldDB" id="A0A4Q2DV08"/>
<sequence length="75" mass="8651">MSVAALQRRKTTHFHDVKKLTQKFYPHISLKSFKTAVAKTKYQMRQVVDFTPPAVLREISDFIIKSGAADAQENW</sequence>
<keyword evidence="2" id="KW-1185">Reference proteome</keyword>
<protein>
    <submittedName>
        <fullName evidence="1">Uncharacterized protein</fullName>
    </submittedName>
</protein>
<accession>A0A4Q2DV08</accession>